<proteinExistence type="inferred from homology"/>
<dbReference type="EMBL" id="KB468113">
    <property type="protein sequence ID" value="PCH41684.1"/>
    <property type="molecule type" value="Genomic_DNA"/>
</dbReference>
<dbReference type="InterPro" id="IPR013926">
    <property type="entry name" value="CGI121/TPRKB"/>
</dbReference>
<evidence type="ECO:0000256" key="3">
    <source>
        <dbReference type="ARBA" id="ARBA00015316"/>
    </source>
</evidence>
<evidence type="ECO:0000313" key="10">
    <source>
        <dbReference type="Proteomes" id="UP000218811"/>
    </source>
</evidence>
<sequence>METFRYAHLPPDVSHVHVALFTNVANAAQIRARIIKAATAAGPEGELEREAVNFAFIDARLICSVLHLQTAIVQAVLAEVQGSLRTKTVHAEILWALSPNNNITEAIRRFGVSDTTAALFVVRIAPPDLGDVQARMLAVVSGDISPIGDLGQFTDWASVKKYYKLNGEPALKESGLDVAQEHLIVDEIVTSSVAMKSVMA</sequence>
<organism evidence="9 10">
    <name type="scientific">Wolfiporia cocos (strain MD-104)</name>
    <name type="common">Brown rot fungus</name>
    <dbReference type="NCBI Taxonomy" id="742152"/>
    <lineage>
        <taxon>Eukaryota</taxon>
        <taxon>Fungi</taxon>
        <taxon>Dikarya</taxon>
        <taxon>Basidiomycota</taxon>
        <taxon>Agaricomycotina</taxon>
        <taxon>Agaricomycetes</taxon>
        <taxon>Polyporales</taxon>
        <taxon>Phaeolaceae</taxon>
        <taxon>Wolfiporia</taxon>
    </lineage>
</organism>
<evidence type="ECO:0000256" key="1">
    <source>
        <dbReference type="ARBA" id="ARBA00004123"/>
    </source>
</evidence>
<dbReference type="OMA" id="RATTHIA"/>
<gene>
    <name evidence="9" type="ORF">WOLCODRAFT_101059</name>
</gene>
<dbReference type="OrthoDB" id="329139at2759"/>
<dbReference type="AlphaFoldDB" id="A0A2H3JY68"/>
<reference evidence="9 10" key="1">
    <citation type="journal article" date="2012" name="Science">
        <title>The Paleozoic origin of enzymatic lignin decomposition reconstructed from 31 fungal genomes.</title>
        <authorList>
            <person name="Floudas D."/>
            <person name="Binder M."/>
            <person name="Riley R."/>
            <person name="Barry K."/>
            <person name="Blanchette R.A."/>
            <person name="Henrissat B."/>
            <person name="Martinez A.T."/>
            <person name="Otillar R."/>
            <person name="Spatafora J.W."/>
            <person name="Yadav J.S."/>
            <person name="Aerts A."/>
            <person name="Benoit I."/>
            <person name="Boyd A."/>
            <person name="Carlson A."/>
            <person name="Copeland A."/>
            <person name="Coutinho P.M."/>
            <person name="de Vries R.P."/>
            <person name="Ferreira P."/>
            <person name="Findley K."/>
            <person name="Foster B."/>
            <person name="Gaskell J."/>
            <person name="Glotzer D."/>
            <person name="Gorecki P."/>
            <person name="Heitman J."/>
            <person name="Hesse C."/>
            <person name="Hori C."/>
            <person name="Igarashi K."/>
            <person name="Jurgens J.A."/>
            <person name="Kallen N."/>
            <person name="Kersten P."/>
            <person name="Kohler A."/>
            <person name="Kuees U."/>
            <person name="Kumar T.K.A."/>
            <person name="Kuo A."/>
            <person name="LaButti K."/>
            <person name="Larrondo L.F."/>
            <person name="Lindquist E."/>
            <person name="Ling A."/>
            <person name="Lombard V."/>
            <person name="Lucas S."/>
            <person name="Lundell T."/>
            <person name="Martin R."/>
            <person name="McLaughlin D.J."/>
            <person name="Morgenstern I."/>
            <person name="Morin E."/>
            <person name="Murat C."/>
            <person name="Nagy L.G."/>
            <person name="Nolan M."/>
            <person name="Ohm R.A."/>
            <person name="Patyshakuliyeva A."/>
            <person name="Rokas A."/>
            <person name="Ruiz-Duenas F.J."/>
            <person name="Sabat G."/>
            <person name="Salamov A."/>
            <person name="Samejima M."/>
            <person name="Schmutz J."/>
            <person name="Slot J.C."/>
            <person name="St John F."/>
            <person name="Stenlid J."/>
            <person name="Sun H."/>
            <person name="Sun S."/>
            <person name="Syed K."/>
            <person name="Tsang A."/>
            <person name="Wiebenga A."/>
            <person name="Young D."/>
            <person name="Pisabarro A."/>
            <person name="Eastwood D.C."/>
            <person name="Martin F."/>
            <person name="Cullen D."/>
            <person name="Grigoriev I.V."/>
            <person name="Hibbett D.S."/>
        </authorList>
    </citation>
    <scope>NUCLEOTIDE SEQUENCE [LARGE SCALE GENOMIC DNA]</scope>
    <source>
        <strain evidence="9 10">MD-104</strain>
    </source>
</reference>
<keyword evidence="5" id="KW-0819">tRNA processing</keyword>
<dbReference type="GO" id="GO:0005634">
    <property type="term" value="C:nucleus"/>
    <property type="evidence" value="ECO:0007669"/>
    <property type="project" value="UniProtKB-SubCell"/>
</dbReference>
<dbReference type="PANTHER" id="PTHR15840:SF10">
    <property type="entry name" value="EKC_KEOPS COMPLEX SUBUNIT TPRKB"/>
    <property type="match status" value="1"/>
</dbReference>
<keyword evidence="6 8" id="KW-0539">Nucleus</keyword>
<dbReference type="GO" id="GO:0000408">
    <property type="term" value="C:EKC/KEOPS complex"/>
    <property type="evidence" value="ECO:0007669"/>
    <property type="project" value="TreeGrafter"/>
</dbReference>
<comment type="function">
    <text evidence="7">Component of the EKC/KEOPS complex that is required for the formation of a threonylcarbamoyl group on adenosine at position 37 (t(6)A37) in tRNAs that read codons beginning with adenine. The complex is probably involved in the transfer of the threonylcarbamoyl moiety of threonylcarbamoyl-AMP (TC-AMP) to the N6 group of A37. CGI121 acts as an allosteric effector that regulates the t(6)A activity of the complex. The EKC/KEOPS complex also promotes both telomere uncapping and telomere elongation. The complex is required for efficient recruitment of transcriptional coactivators. CGI121 is not required for tRNA modification.</text>
</comment>
<dbReference type="InterPro" id="IPR036504">
    <property type="entry name" value="CGI121/TPRKB_sf"/>
</dbReference>
<dbReference type="SUPFAM" id="SSF143870">
    <property type="entry name" value="PF0523-like"/>
    <property type="match status" value="1"/>
</dbReference>
<dbReference type="Proteomes" id="UP000218811">
    <property type="component" value="Unassembled WGS sequence"/>
</dbReference>
<dbReference type="GO" id="GO:0005829">
    <property type="term" value="C:cytosol"/>
    <property type="evidence" value="ECO:0007669"/>
    <property type="project" value="TreeGrafter"/>
</dbReference>
<dbReference type="GO" id="GO:0002949">
    <property type="term" value="P:tRNA threonylcarbamoyladenosine modification"/>
    <property type="evidence" value="ECO:0007669"/>
    <property type="project" value="TreeGrafter"/>
</dbReference>
<evidence type="ECO:0000256" key="2">
    <source>
        <dbReference type="ARBA" id="ARBA00005546"/>
    </source>
</evidence>
<comment type="similarity">
    <text evidence="2 8">Belongs to the CGI121/TPRKB family.</text>
</comment>
<keyword evidence="10" id="KW-1185">Reference proteome</keyword>
<dbReference type="Pfam" id="PF08617">
    <property type="entry name" value="CGI-121"/>
    <property type="match status" value="1"/>
</dbReference>
<evidence type="ECO:0000256" key="7">
    <source>
        <dbReference type="ARBA" id="ARBA00025043"/>
    </source>
</evidence>
<dbReference type="Gene3D" id="3.30.2380.10">
    <property type="entry name" value="CGI121/TPRKB"/>
    <property type="match status" value="1"/>
</dbReference>
<evidence type="ECO:0000256" key="5">
    <source>
        <dbReference type="ARBA" id="ARBA00022694"/>
    </source>
</evidence>
<evidence type="ECO:0000256" key="6">
    <source>
        <dbReference type="ARBA" id="ARBA00023242"/>
    </source>
</evidence>
<evidence type="ECO:0000313" key="9">
    <source>
        <dbReference type="EMBL" id="PCH41684.1"/>
    </source>
</evidence>
<accession>A0A2H3JY68</accession>
<evidence type="ECO:0000256" key="4">
    <source>
        <dbReference type="ARBA" id="ARBA00016009"/>
    </source>
</evidence>
<name>A0A2H3JY68_WOLCO</name>
<evidence type="ECO:0000256" key="8">
    <source>
        <dbReference type="RuleBase" id="RU004398"/>
    </source>
</evidence>
<comment type="subcellular location">
    <subcellularLocation>
        <location evidence="1">Nucleus</location>
    </subcellularLocation>
</comment>
<dbReference type="STRING" id="742152.A0A2H3JY68"/>
<protein>
    <recommendedName>
        <fullName evidence="4">EKC/KEOPS complex subunit CGI121</fullName>
    </recommendedName>
    <alternativeName>
        <fullName evidence="3">EKC/KEOPS complex subunit cgi121</fullName>
    </alternativeName>
</protein>
<dbReference type="PANTHER" id="PTHR15840">
    <property type="entry name" value="CGI-121 FAMILY MEMBER"/>
    <property type="match status" value="1"/>
</dbReference>